<dbReference type="Pfam" id="PF14065">
    <property type="entry name" value="Pvc16_N"/>
    <property type="match status" value="1"/>
</dbReference>
<comment type="caution">
    <text evidence="2">The sequence shown here is derived from an EMBL/GenBank/DDBJ whole genome shotgun (WGS) entry which is preliminary data.</text>
</comment>
<dbReference type="RefSeq" id="WP_170210955.1">
    <property type="nucleotide sequence ID" value="NZ_BJLQ01000025.1"/>
</dbReference>
<organism evidence="2 3">
    <name type="scientific">Cellulomonas gelida</name>
    <dbReference type="NCBI Taxonomy" id="1712"/>
    <lineage>
        <taxon>Bacteria</taxon>
        <taxon>Bacillati</taxon>
        <taxon>Actinomycetota</taxon>
        <taxon>Actinomycetes</taxon>
        <taxon>Micrococcales</taxon>
        <taxon>Cellulomonadaceae</taxon>
        <taxon>Cellulomonas</taxon>
    </lineage>
</organism>
<dbReference type="InterPro" id="IPR025351">
    <property type="entry name" value="Pvc16_N"/>
</dbReference>
<dbReference type="EMBL" id="BJLQ01000025">
    <property type="protein sequence ID" value="GEA85073.1"/>
    <property type="molecule type" value="Genomic_DNA"/>
</dbReference>
<keyword evidence="3" id="KW-1185">Reference proteome</keyword>
<evidence type="ECO:0000313" key="3">
    <source>
        <dbReference type="Proteomes" id="UP000320461"/>
    </source>
</evidence>
<dbReference type="AlphaFoldDB" id="A0A4Y3KMG9"/>
<gene>
    <name evidence="2" type="ORF">CGE01nite_23240</name>
</gene>
<protein>
    <recommendedName>
        <fullName evidence="1">Pvc16 N-terminal domain-containing protein</fullName>
    </recommendedName>
</protein>
<evidence type="ECO:0000259" key="1">
    <source>
        <dbReference type="Pfam" id="PF14065"/>
    </source>
</evidence>
<evidence type="ECO:0000313" key="2">
    <source>
        <dbReference type="EMBL" id="GEA85073.1"/>
    </source>
</evidence>
<name>A0A4Y3KMG9_9CELL</name>
<accession>A0A4Y3KMG9</accession>
<reference evidence="2 3" key="1">
    <citation type="submission" date="2019-06" db="EMBL/GenBank/DDBJ databases">
        <title>Whole genome shotgun sequence of Cellulomonas gelida NBRC 3748.</title>
        <authorList>
            <person name="Hosoyama A."/>
            <person name="Uohara A."/>
            <person name="Ohji S."/>
            <person name="Ichikawa N."/>
        </authorList>
    </citation>
    <scope>NUCLEOTIDE SEQUENCE [LARGE SCALE GENOMIC DNA]</scope>
    <source>
        <strain evidence="2 3">NBRC 3748</strain>
    </source>
</reference>
<dbReference type="Proteomes" id="UP000320461">
    <property type="component" value="Unassembled WGS sequence"/>
</dbReference>
<feature type="domain" description="Pvc16 N-terminal" evidence="1">
    <location>
        <begin position="6"/>
        <end position="160"/>
    </location>
</feature>
<proteinExistence type="predicted"/>
<sequence length="187" mass="20371">MLIPTIDDGLERLLRAVLPLPVEAGDISFDTPSGTWSAQVNRLTVNLFLYQVTKSGQPPRPSANRPGERGTERRFPLPMVQLSYLVSAWAGSPRDEHSLLGDVLTRLLAHQVLPAEHLLRPPSSPVQLAVASDELNRPRELWSSLGGQIKASFTLTALVAADAYQWELAPPAVTSVEPVTTRLGARP</sequence>